<protein>
    <submittedName>
        <fullName evidence="1">Uncharacterized protein</fullName>
    </submittedName>
</protein>
<reference evidence="1" key="1">
    <citation type="journal article" date="2021" name="Proc. Natl. Acad. Sci. U.S.A.">
        <title>A Catalog of Tens of Thousands of Viruses from Human Metagenomes Reveals Hidden Associations with Chronic Diseases.</title>
        <authorList>
            <person name="Tisza M.J."/>
            <person name="Buck C.B."/>
        </authorList>
    </citation>
    <scope>NUCLEOTIDE SEQUENCE</scope>
    <source>
        <strain evidence="1">CtDXu9</strain>
    </source>
</reference>
<name>A0A8S5VDF7_9CAUD</name>
<evidence type="ECO:0000313" key="1">
    <source>
        <dbReference type="EMBL" id="DAG04651.1"/>
    </source>
</evidence>
<organism evidence="1">
    <name type="scientific">Siphoviridae sp. ctDXu9</name>
    <dbReference type="NCBI Taxonomy" id="2825387"/>
    <lineage>
        <taxon>Viruses</taxon>
        <taxon>Duplodnaviria</taxon>
        <taxon>Heunggongvirae</taxon>
        <taxon>Uroviricota</taxon>
        <taxon>Caudoviricetes</taxon>
    </lineage>
</organism>
<sequence length="57" mass="6599">MDNKKFIITTNDESASLLIQTGFHLVSQNGKQWTFLNDNKMLFNNLSDVVYSDKLFI</sequence>
<dbReference type="EMBL" id="BK016244">
    <property type="protein sequence ID" value="DAG04651.1"/>
    <property type="molecule type" value="Genomic_DNA"/>
</dbReference>
<proteinExistence type="predicted"/>
<accession>A0A8S5VDF7</accession>